<dbReference type="InterPro" id="IPR044855">
    <property type="entry name" value="CoA-Trfase_III_dom3_sf"/>
</dbReference>
<keyword evidence="2" id="KW-1185">Reference proteome</keyword>
<dbReference type="Pfam" id="PF02515">
    <property type="entry name" value="CoA_transf_3"/>
    <property type="match status" value="1"/>
</dbReference>
<dbReference type="GO" id="GO:0008111">
    <property type="term" value="F:alpha-methylacyl-CoA racemase activity"/>
    <property type="evidence" value="ECO:0007669"/>
    <property type="project" value="UniProtKB-EC"/>
</dbReference>
<reference evidence="2" key="2">
    <citation type="submission" date="2013-04" db="EMBL/GenBank/DDBJ databases">
        <title>Bisphenol A degrading Sphingobium sp. strain BiD32.</title>
        <authorList>
            <person name="Nielsen J.L."/>
            <person name="Zhou N.A."/>
            <person name="Kjeldal H."/>
        </authorList>
    </citation>
    <scope>NUCLEOTIDE SEQUENCE [LARGE SCALE GENOMIC DNA]</scope>
    <source>
        <strain evidence="2">BiD32</strain>
    </source>
</reference>
<dbReference type="SUPFAM" id="SSF89796">
    <property type="entry name" value="CoA-transferase family III (CaiB/BaiF)"/>
    <property type="match status" value="1"/>
</dbReference>
<dbReference type="RefSeq" id="WP_006958878.1">
    <property type="nucleotide sequence ID" value="NZ_CAVK010000139.1"/>
</dbReference>
<protein>
    <submittedName>
        <fullName evidence="1">Alpha-methylacyl-CoA racemase</fullName>
        <ecNumber evidence="1">5.1.99.4</ecNumber>
    </submittedName>
</protein>
<accession>N1MN80</accession>
<keyword evidence="1" id="KW-0413">Isomerase</keyword>
<dbReference type="EMBL" id="CAVK010000139">
    <property type="protein sequence ID" value="CCW18421.1"/>
    <property type="molecule type" value="Genomic_DNA"/>
</dbReference>
<dbReference type="PANTHER" id="PTHR48228">
    <property type="entry name" value="SUCCINYL-COA--D-CITRAMALATE COA-TRANSFERASE"/>
    <property type="match status" value="1"/>
</dbReference>
<gene>
    <name evidence="1" type="ORF">EBBID32_27740</name>
</gene>
<dbReference type="OrthoDB" id="5720311at2"/>
<dbReference type="PANTHER" id="PTHR48228:SF5">
    <property type="entry name" value="ALPHA-METHYLACYL-COA RACEMASE"/>
    <property type="match status" value="1"/>
</dbReference>
<proteinExistence type="predicted"/>
<reference evidence="1 2" key="1">
    <citation type="submission" date="2013-03" db="EMBL/GenBank/DDBJ databases">
        <authorList>
            <person name="Le V."/>
        </authorList>
    </citation>
    <scope>NUCLEOTIDE SEQUENCE [LARGE SCALE GENOMIC DNA]</scope>
    <source>
        <strain evidence="1 2">BiD32</strain>
    </source>
</reference>
<dbReference type="AlphaFoldDB" id="N1MN80"/>
<dbReference type="Gene3D" id="3.30.1540.10">
    <property type="entry name" value="formyl-coa transferase, domain 3"/>
    <property type="match status" value="1"/>
</dbReference>
<organism evidence="1 2">
    <name type="scientific">Sphingobium indicum BiD32</name>
    <dbReference type="NCBI Taxonomy" id="1301087"/>
    <lineage>
        <taxon>Bacteria</taxon>
        <taxon>Pseudomonadati</taxon>
        <taxon>Pseudomonadota</taxon>
        <taxon>Alphaproteobacteria</taxon>
        <taxon>Sphingomonadales</taxon>
        <taxon>Sphingomonadaceae</taxon>
        <taxon>Sphingobium</taxon>
    </lineage>
</organism>
<dbReference type="EC" id="5.1.99.4" evidence="1"/>
<dbReference type="InterPro" id="IPR023606">
    <property type="entry name" value="CoA-Trfase_III_dom_1_sf"/>
</dbReference>
<name>N1MN80_9SPHN</name>
<dbReference type="InterPro" id="IPR003673">
    <property type="entry name" value="CoA-Trfase_fam_III"/>
</dbReference>
<dbReference type="Proteomes" id="UP000013201">
    <property type="component" value="Unassembled WGS sequence"/>
</dbReference>
<dbReference type="Gene3D" id="3.40.50.10540">
    <property type="entry name" value="Crotonobetainyl-coa:carnitine coa-transferase, domain 1"/>
    <property type="match status" value="1"/>
</dbReference>
<comment type="caution">
    <text evidence="1">The sequence shown here is derived from an EMBL/GenBank/DDBJ whole genome shotgun (WGS) entry which is preliminary data.</text>
</comment>
<sequence length="377" mass="40303">MPRRTGPLAGVRLVEIDAIGPVPLACMLLADMGADIVRVARPPAAGAGAWDDVGGDILHRGRPVIHLNLKDPTDRRALLELIEQADALIEGFRPGVMERLELGPEQCLTRNPRLVYGRMTGWGQSGPLALRAGHDINYLSLTGALHAMGSPNMPPPVPLNLVGDYGGGAMFLVAGLLAAILSAGRTGQGQVVDTSICDGVPLLMSLFYAWQPKGLWRDAPASNLLDGGAPFYRCYRCADGRDVAVGCLEPQFFSEAVKGLGLEDRCYDQNDRSGWPAMEADFATTFATRTRDEWAATFAETDACITPVLSMTEALAHPHNVARSVFVQHEGIAQPAPAPKMSVTPLSILESEAVSVTQALNRWKGSICGRDLVDSGK</sequence>
<evidence type="ECO:0000313" key="2">
    <source>
        <dbReference type="Proteomes" id="UP000013201"/>
    </source>
</evidence>
<dbReference type="InterPro" id="IPR050509">
    <property type="entry name" value="CoA-transferase_III"/>
</dbReference>
<evidence type="ECO:0000313" key="1">
    <source>
        <dbReference type="EMBL" id="CCW18421.1"/>
    </source>
</evidence>